<sequence length="113" mass="13237">MSDAQTLIDRWLPQVRKGLLEMLILELLDQRTSYGYEIAQRLRGVLEAEIAEGTLYPLLKRLSRDLMVTNEWITEAGGAPRKYYAITPEGRDVLRRMRAELERIHRARKELLK</sequence>
<comment type="caution">
    <text evidence="2">The sequence shown here is derived from an EMBL/GenBank/DDBJ whole genome shotgun (WGS) entry which is preliminary data.</text>
</comment>
<name>A0ABT0GC50_9GAMM</name>
<dbReference type="SUPFAM" id="SSF46785">
    <property type="entry name" value="Winged helix' DNA-binding domain"/>
    <property type="match status" value="1"/>
</dbReference>
<accession>A0ABT0GC50</accession>
<dbReference type="RefSeq" id="WP_248204082.1">
    <property type="nucleotide sequence ID" value="NZ_JALNMH010000001.1"/>
</dbReference>
<dbReference type="Pfam" id="PF03551">
    <property type="entry name" value="PadR"/>
    <property type="match status" value="1"/>
</dbReference>
<dbReference type="PANTHER" id="PTHR33169">
    <property type="entry name" value="PADR-FAMILY TRANSCRIPTIONAL REGULATOR"/>
    <property type="match status" value="1"/>
</dbReference>
<dbReference type="PANTHER" id="PTHR33169:SF14">
    <property type="entry name" value="TRANSCRIPTIONAL REGULATOR RV3488"/>
    <property type="match status" value="1"/>
</dbReference>
<evidence type="ECO:0000259" key="1">
    <source>
        <dbReference type="Pfam" id="PF03551"/>
    </source>
</evidence>
<reference evidence="2" key="1">
    <citation type="submission" date="2022-04" db="EMBL/GenBank/DDBJ databases">
        <title>Lysobacter sp. CAU 1642 isolated from sea sand.</title>
        <authorList>
            <person name="Kim W."/>
        </authorList>
    </citation>
    <scope>NUCLEOTIDE SEQUENCE</scope>
    <source>
        <strain evidence="2">CAU 1642</strain>
    </source>
</reference>
<dbReference type="InterPro" id="IPR005149">
    <property type="entry name" value="Tscrpt_reg_PadR_N"/>
</dbReference>
<dbReference type="InterPro" id="IPR036388">
    <property type="entry name" value="WH-like_DNA-bd_sf"/>
</dbReference>
<proteinExistence type="predicted"/>
<dbReference type="InterPro" id="IPR036390">
    <property type="entry name" value="WH_DNA-bd_sf"/>
</dbReference>
<dbReference type="EMBL" id="JALNMH010000001">
    <property type="protein sequence ID" value="MCK7592120.1"/>
    <property type="molecule type" value="Genomic_DNA"/>
</dbReference>
<evidence type="ECO:0000313" key="3">
    <source>
        <dbReference type="Proteomes" id="UP001431449"/>
    </source>
</evidence>
<evidence type="ECO:0000313" key="2">
    <source>
        <dbReference type="EMBL" id="MCK7592120.1"/>
    </source>
</evidence>
<feature type="domain" description="Transcription regulator PadR N-terminal" evidence="1">
    <location>
        <begin position="24"/>
        <end position="95"/>
    </location>
</feature>
<organism evidence="2 3">
    <name type="scientific">Pseudomarimonas salicorniae</name>
    <dbReference type="NCBI Taxonomy" id="2933270"/>
    <lineage>
        <taxon>Bacteria</taxon>
        <taxon>Pseudomonadati</taxon>
        <taxon>Pseudomonadota</taxon>
        <taxon>Gammaproteobacteria</taxon>
        <taxon>Lysobacterales</taxon>
        <taxon>Lysobacteraceae</taxon>
        <taxon>Pseudomarimonas</taxon>
    </lineage>
</organism>
<dbReference type="Gene3D" id="1.10.10.10">
    <property type="entry name" value="Winged helix-like DNA-binding domain superfamily/Winged helix DNA-binding domain"/>
    <property type="match status" value="1"/>
</dbReference>
<dbReference type="InterPro" id="IPR052509">
    <property type="entry name" value="Metal_resp_DNA-bind_regulator"/>
</dbReference>
<protein>
    <submittedName>
        <fullName evidence="2">PadR family transcriptional regulator</fullName>
    </submittedName>
</protein>
<keyword evidence="3" id="KW-1185">Reference proteome</keyword>
<dbReference type="Proteomes" id="UP001431449">
    <property type="component" value="Unassembled WGS sequence"/>
</dbReference>
<gene>
    <name evidence="2" type="ORF">M0G41_00380</name>
</gene>